<proteinExistence type="predicted"/>
<dbReference type="RefSeq" id="WP_095104705.1">
    <property type="nucleotide sequence ID" value="NZ_BKAR01000009.1"/>
</dbReference>
<feature type="compositionally biased region" description="Basic and acidic residues" evidence="1">
    <location>
        <begin position="68"/>
        <end position="94"/>
    </location>
</feature>
<name>A0A239TZQ5_9STAP</name>
<feature type="region of interest" description="Disordered" evidence="1">
    <location>
        <begin position="30"/>
        <end position="145"/>
    </location>
</feature>
<feature type="compositionally biased region" description="Polar residues" evidence="1">
    <location>
        <begin position="56"/>
        <end position="67"/>
    </location>
</feature>
<gene>
    <name evidence="3" type="ORF">SPI02_09420</name>
</gene>
<dbReference type="EMBL" id="BKAR01000009">
    <property type="protein sequence ID" value="GEP84357.1"/>
    <property type="molecule type" value="Genomic_DNA"/>
</dbReference>
<sequence length="145" mass="16127">MAKSGNLLRAVVGIGAAAAAVLLTRKDSRDKLKNEYDKYKENPESYKQNAKDLASQIASNASQTFNEVKQDPKGYADKVKQDPKAFVQEQKERFSNNNQDAAAPTLDDAKQSDEPQHNIRIVTDEDLKQNGNESSNQNQSNKDNK</sequence>
<keyword evidence="2" id="KW-1133">Transmembrane helix</keyword>
<feature type="transmembrane region" description="Helical" evidence="2">
    <location>
        <begin position="6"/>
        <end position="24"/>
    </location>
</feature>
<dbReference type="OrthoDB" id="2406338at2"/>
<reference evidence="3 4" key="1">
    <citation type="submission" date="2019-07" db="EMBL/GenBank/DDBJ databases">
        <title>Whole genome shotgun sequence of Staphylococcus piscifermentans NBRC 109625.</title>
        <authorList>
            <person name="Hosoyama A."/>
            <person name="Uohara A."/>
            <person name="Ohji S."/>
            <person name="Ichikawa N."/>
        </authorList>
    </citation>
    <scope>NUCLEOTIDE SEQUENCE [LARGE SCALE GENOMIC DNA]</scope>
    <source>
        <strain evidence="3 4">NBRC 109625</strain>
    </source>
</reference>
<accession>A0A239TZQ5</accession>
<keyword evidence="4" id="KW-1185">Reference proteome</keyword>
<evidence type="ECO:0000313" key="3">
    <source>
        <dbReference type="EMBL" id="GEP84357.1"/>
    </source>
</evidence>
<feature type="compositionally biased region" description="Low complexity" evidence="1">
    <location>
        <begin position="129"/>
        <end position="145"/>
    </location>
</feature>
<evidence type="ECO:0000256" key="1">
    <source>
        <dbReference type="SAM" id="MobiDB-lite"/>
    </source>
</evidence>
<protein>
    <submittedName>
        <fullName evidence="3">Uncharacterized protein</fullName>
    </submittedName>
</protein>
<dbReference type="Proteomes" id="UP000321736">
    <property type="component" value="Unassembled WGS sequence"/>
</dbReference>
<keyword evidence="2" id="KW-0812">Transmembrane</keyword>
<feature type="compositionally biased region" description="Basic and acidic residues" evidence="1">
    <location>
        <begin position="107"/>
        <end position="128"/>
    </location>
</feature>
<dbReference type="AlphaFoldDB" id="A0A239TZQ5"/>
<evidence type="ECO:0000313" key="4">
    <source>
        <dbReference type="Proteomes" id="UP000321736"/>
    </source>
</evidence>
<evidence type="ECO:0000256" key="2">
    <source>
        <dbReference type="SAM" id="Phobius"/>
    </source>
</evidence>
<comment type="caution">
    <text evidence="3">The sequence shown here is derived from an EMBL/GenBank/DDBJ whole genome shotgun (WGS) entry which is preliminary data.</text>
</comment>
<organism evidence="3 4">
    <name type="scientific">Staphylococcus piscifermentans</name>
    <dbReference type="NCBI Taxonomy" id="70258"/>
    <lineage>
        <taxon>Bacteria</taxon>
        <taxon>Bacillati</taxon>
        <taxon>Bacillota</taxon>
        <taxon>Bacilli</taxon>
        <taxon>Bacillales</taxon>
        <taxon>Staphylococcaceae</taxon>
        <taxon>Staphylococcus</taxon>
    </lineage>
</organism>
<feature type="compositionally biased region" description="Basic and acidic residues" evidence="1">
    <location>
        <begin position="30"/>
        <end position="44"/>
    </location>
</feature>
<keyword evidence="2" id="KW-0472">Membrane</keyword>